<dbReference type="SUPFAM" id="SSF54427">
    <property type="entry name" value="NTF2-like"/>
    <property type="match status" value="1"/>
</dbReference>
<dbReference type="KEGG" id="sur:STAUR_2401"/>
<dbReference type="Proteomes" id="UP000001351">
    <property type="component" value="Chromosome"/>
</dbReference>
<evidence type="ECO:0000259" key="1">
    <source>
        <dbReference type="Pfam" id="PF12680"/>
    </source>
</evidence>
<dbReference type="AlphaFoldDB" id="E3FF24"/>
<dbReference type="STRING" id="378806.STAUR_2401"/>
<name>E3FF24_STIAD</name>
<protein>
    <recommendedName>
        <fullName evidence="1">SnoaL-like domain-containing protein</fullName>
    </recommendedName>
</protein>
<sequence length="73" mass="7932">MLRNWTAMFARVPDITARILRSATGDDGTIWSEWEMSGTGPGGAAAAFAGPVIVTVRDGRIDWARFYLDAVES</sequence>
<accession>E3FF24</accession>
<gene>
    <name evidence="2" type="ordered locus">STAUR_2401</name>
</gene>
<evidence type="ECO:0000313" key="3">
    <source>
        <dbReference type="Proteomes" id="UP000001351"/>
    </source>
</evidence>
<dbReference type="eggNOG" id="COG3631">
    <property type="taxonomic scope" value="Bacteria"/>
</dbReference>
<dbReference type="InterPro" id="IPR032710">
    <property type="entry name" value="NTF2-like_dom_sf"/>
</dbReference>
<dbReference type="EMBL" id="CP002271">
    <property type="protein sequence ID" value="ADO70205.1"/>
    <property type="molecule type" value="Genomic_DNA"/>
</dbReference>
<dbReference type="HOGENOM" id="CLU_2703075_0_0_7"/>
<dbReference type="Pfam" id="PF12680">
    <property type="entry name" value="SnoaL_2"/>
    <property type="match status" value="1"/>
</dbReference>
<dbReference type="InterPro" id="IPR037401">
    <property type="entry name" value="SnoaL-like"/>
</dbReference>
<evidence type="ECO:0000313" key="2">
    <source>
        <dbReference type="EMBL" id="ADO70205.1"/>
    </source>
</evidence>
<organism evidence="2 3">
    <name type="scientific">Stigmatella aurantiaca (strain DW4/3-1)</name>
    <dbReference type="NCBI Taxonomy" id="378806"/>
    <lineage>
        <taxon>Bacteria</taxon>
        <taxon>Pseudomonadati</taxon>
        <taxon>Myxococcota</taxon>
        <taxon>Myxococcia</taxon>
        <taxon>Myxococcales</taxon>
        <taxon>Cystobacterineae</taxon>
        <taxon>Archangiaceae</taxon>
        <taxon>Stigmatella</taxon>
    </lineage>
</organism>
<proteinExistence type="predicted"/>
<feature type="domain" description="SnoaL-like" evidence="1">
    <location>
        <begin position="2"/>
        <end position="61"/>
    </location>
</feature>
<keyword evidence="3" id="KW-1185">Reference proteome</keyword>
<reference evidence="2 3" key="1">
    <citation type="journal article" date="2011" name="Mol. Biol. Evol.">
        <title>Comparative genomic analysis of fruiting body formation in Myxococcales.</title>
        <authorList>
            <person name="Huntley S."/>
            <person name="Hamann N."/>
            <person name="Wegener-Feldbrugge S."/>
            <person name="Treuner-Lange A."/>
            <person name="Kube M."/>
            <person name="Reinhardt R."/>
            <person name="Klages S."/>
            <person name="Muller R."/>
            <person name="Ronning C.M."/>
            <person name="Nierman W.C."/>
            <person name="Sogaard-Andersen L."/>
        </authorList>
    </citation>
    <scope>NUCLEOTIDE SEQUENCE [LARGE SCALE GENOMIC DNA]</scope>
    <source>
        <strain evidence="2 3">DW4/3-1</strain>
    </source>
</reference>
<dbReference type="Gene3D" id="3.10.450.50">
    <property type="match status" value="1"/>
</dbReference>